<comment type="caution">
    <text evidence="2">The sequence shown here is derived from an EMBL/GenBank/DDBJ whole genome shotgun (WGS) entry which is preliminary data.</text>
</comment>
<protein>
    <submittedName>
        <fullName evidence="2">Uncharacterized protein</fullName>
    </submittedName>
</protein>
<accession>A0A427YHC1</accession>
<organism evidence="2 3">
    <name type="scientific">Saitozyma podzolica</name>
    <dbReference type="NCBI Taxonomy" id="1890683"/>
    <lineage>
        <taxon>Eukaryota</taxon>
        <taxon>Fungi</taxon>
        <taxon>Dikarya</taxon>
        <taxon>Basidiomycota</taxon>
        <taxon>Agaricomycotina</taxon>
        <taxon>Tremellomycetes</taxon>
        <taxon>Tremellales</taxon>
        <taxon>Trimorphomycetaceae</taxon>
        <taxon>Saitozyma</taxon>
    </lineage>
</organism>
<dbReference type="Proteomes" id="UP000279259">
    <property type="component" value="Unassembled WGS sequence"/>
</dbReference>
<evidence type="ECO:0000313" key="2">
    <source>
        <dbReference type="EMBL" id="RSH90545.1"/>
    </source>
</evidence>
<reference evidence="2 3" key="1">
    <citation type="submission" date="2018-11" db="EMBL/GenBank/DDBJ databases">
        <title>Genome sequence of Saitozyma podzolica DSM 27192.</title>
        <authorList>
            <person name="Aliyu H."/>
            <person name="Gorte O."/>
            <person name="Ochsenreither K."/>
        </authorList>
    </citation>
    <scope>NUCLEOTIDE SEQUENCE [LARGE SCALE GENOMIC DNA]</scope>
    <source>
        <strain evidence="2 3">DSM 27192</strain>
    </source>
</reference>
<gene>
    <name evidence="2" type="ORF">EHS25_001150</name>
</gene>
<sequence>MSSIEPFPVTVSQLYTCQEDVPTDTILRQIFAKVIAEDEISFQEIRELISDSNPEQVQVGQAGDNDASETPASIRFTVNLATQEGANYDSKVTAVTYIFSDSSQIAGSDSNDTDESSEEDANSQGDASGDGEPAVEDPMDVGAD</sequence>
<feature type="region of interest" description="Disordered" evidence="1">
    <location>
        <begin position="103"/>
        <end position="144"/>
    </location>
</feature>
<dbReference type="AlphaFoldDB" id="A0A427YHC1"/>
<evidence type="ECO:0000313" key="3">
    <source>
        <dbReference type="Proteomes" id="UP000279259"/>
    </source>
</evidence>
<dbReference type="EMBL" id="RSCD01000010">
    <property type="protein sequence ID" value="RSH90545.1"/>
    <property type="molecule type" value="Genomic_DNA"/>
</dbReference>
<name>A0A427YHC1_9TREE</name>
<proteinExistence type="predicted"/>
<feature type="compositionally biased region" description="Acidic residues" evidence="1">
    <location>
        <begin position="111"/>
        <end position="121"/>
    </location>
</feature>
<evidence type="ECO:0000256" key="1">
    <source>
        <dbReference type="SAM" id="MobiDB-lite"/>
    </source>
</evidence>
<feature type="compositionally biased region" description="Acidic residues" evidence="1">
    <location>
        <begin position="133"/>
        <end position="144"/>
    </location>
</feature>
<keyword evidence="3" id="KW-1185">Reference proteome</keyword>